<evidence type="ECO:0000313" key="2">
    <source>
        <dbReference type="EMBL" id="KFI75493.1"/>
    </source>
</evidence>
<proteinExistence type="predicted"/>
<name>A0A087BWU3_9BIFI</name>
<dbReference type="EMBL" id="JGZE01000018">
    <property type="protein sequence ID" value="KFI75493.1"/>
    <property type="molecule type" value="Genomic_DNA"/>
</dbReference>
<keyword evidence="1" id="KW-0812">Transmembrane</keyword>
<gene>
    <name evidence="2" type="ORF">BMON_0918</name>
</gene>
<accession>A0A087BWU3</accession>
<dbReference type="AlphaFoldDB" id="A0A087BWU3"/>
<evidence type="ECO:0000256" key="1">
    <source>
        <dbReference type="SAM" id="Phobius"/>
    </source>
</evidence>
<dbReference type="GeneID" id="93093997"/>
<keyword evidence="1" id="KW-0472">Membrane</keyword>
<keyword evidence="1" id="KW-1133">Transmembrane helix</keyword>
<comment type="caution">
    <text evidence="2">The sequence shown here is derived from an EMBL/GenBank/DDBJ whole genome shotgun (WGS) entry which is preliminary data.</text>
</comment>
<reference evidence="2 3" key="1">
    <citation type="submission" date="2014-03" db="EMBL/GenBank/DDBJ databases">
        <title>Genomics of Bifidobacteria.</title>
        <authorList>
            <person name="Ventura M."/>
            <person name="Milani C."/>
            <person name="Lugli G.A."/>
        </authorList>
    </citation>
    <scope>NUCLEOTIDE SEQUENCE [LARGE SCALE GENOMIC DNA]</scope>
    <source>
        <strain evidence="2 3">DSM 21395</strain>
    </source>
</reference>
<dbReference type="Proteomes" id="UP000029082">
    <property type="component" value="Unassembled WGS sequence"/>
</dbReference>
<feature type="transmembrane region" description="Helical" evidence="1">
    <location>
        <begin position="22"/>
        <end position="42"/>
    </location>
</feature>
<keyword evidence="3" id="KW-1185">Reference proteome</keyword>
<protein>
    <submittedName>
        <fullName evidence="2">Uncharacterized protein</fullName>
    </submittedName>
</protein>
<organism evidence="2 3">
    <name type="scientific">Bifidobacterium mongoliense DSM 21395</name>
    <dbReference type="NCBI Taxonomy" id="1437603"/>
    <lineage>
        <taxon>Bacteria</taxon>
        <taxon>Bacillati</taxon>
        <taxon>Actinomycetota</taxon>
        <taxon>Actinomycetes</taxon>
        <taxon>Bifidobacteriales</taxon>
        <taxon>Bifidobacteriaceae</taxon>
        <taxon>Bifidobacterium</taxon>
    </lineage>
</organism>
<dbReference type="RefSeq" id="WP_033511656.1">
    <property type="nucleotide sequence ID" value="NZ_JDUO01000002.1"/>
</dbReference>
<feature type="transmembrane region" description="Helical" evidence="1">
    <location>
        <begin position="48"/>
        <end position="70"/>
    </location>
</feature>
<sequence length="75" mass="7781">MEDKNTQTPDEATQFTPAQRKIIYMATFAVGVVTIVAAPVVAVVSAPAWIPALIGGLGSAGAMVSAAFGWKYLGR</sequence>
<dbReference type="STRING" id="1437603.GCA_000771525_00762"/>
<evidence type="ECO:0000313" key="3">
    <source>
        <dbReference type="Proteomes" id="UP000029082"/>
    </source>
</evidence>